<proteinExistence type="predicted"/>
<dbReference type="RefSeq" id="WP_065211180.1">
    <property type="nucleotide sequence ID" value="NZ_CP016179.1"/>
</dbReference>
<accession>A0AAN1CU76</accession>
<gene>
    <name evidence="1" type="ORF">A6E01_19590</name>
</gene>
<dbReference type="KEGG" id="vbr:A6E01_19590"/>
<keyword evidence="1" id="KW-0614">Plasmid</keyword>
<name>A0AAN1CU76_9VIBR</name>
<evidence type="ECO:0000313" key="2">
    <source>
        <dbReference type="Proteomes" id="UP000092018"/>
    </source>
</evidence>
<dbReference type="Proteomes" id="UP000092018">
    <property type="component" value="Plasmid unnamed1"/>
</dbReference>
<organism evidence="1 2">
    <name type="scientific">Vibrio breoganii</name>
    <dbReference type="NCBI Taxonomy" id="553239"/>
    <lineage>
        <taxon>Bacteria</taxon>
        <taxon>Pseudomonadati</taxon>
        <taxon>Pseudomonadota</taxon>
        <taxon>Gammaproteobacteria</taxon>
        <taxon>Vibrionales</taxon>
        <taxon>Vibrionaceae</taxon>
        <taxon>Vibrio</taxon>
    </lineage>
</organism>
<dbReference type="EMBL" id="CP016179">
    <property type="protein sequence ID" value="ANO35418.1"/>
    <property type="molecule type" value="Genomic_DNA"/>
</dbReference>
<sequence>MMSMFQCVECGCQESTSTSNWAYLVATTQEPLCSACDPEIGQWHGAFKRVFLPKGQFTMDESGFLVHIETGSYDISKYALGRSDA</sequence>
<reference evidence="1 2" key="1">
    <citation type="submission" date="2016-06" db="EMBL/GenBank/DDBJ databases">
        <title>Adaptive Radiation by Waves of Gene Transfer Leads to Fine-Scale Resource Partitioning in Marine Microbes.</title>
        <authorList>
            <person name="Hehemann J.-H."/>
            <person name="Arevalo P."/>
            <person name="Datta M.S."/>
            <person name="Yu X."/>
            <person name="Corzett C."/>
            <person name="Henschel A."/>
            <person name="Preheim S.P."/>
            <person name="Timberlake S."/>
            <person name="Alm E.J."/>
            <person name="Polz M.F."/>
        </authorList>
    </citation>
    <scope>NUCLEOTIDE SEQUENCE [LARGE SCALE GENOMIC DNA]</scope>
    <source>
        <strain evidence="1 2">FF50</strain>
        <plasmid evidence="1 2">unnamed1</plasmid>
    </source>
</reference>
<dbReference type="AlphaFoldDB" id="A0AAN1CU76"/>
<evidence type="ECO:0000313" key="1">
    <source>
        <dbReference type="EMBL" id="ANO35418.1"/>
    </source>
</evidence>
<protein>
    <submittedName>
        <fullName evidence="1">Uncharacterized protein</fullName>
    </submittedName>
</protein>
<geneLocation type="plasmid" evidence="1 2">
    <name>unnamed1</name>
</geneLocation>